<sequence>MVKRSKKTLETNDSRHHICKIAPCVGSLPVFPNADYADDVIVGVLDTGIWPERPSFSNEELSPVPSYWKGSCMDAPDFSATLCNKRVISAKTFYVGYEASCGKSMEELNESNSPRDTEGHRTHTTSTAVGSRVVNTSLFGYAKGEARGMAVKARIAVYKICWAFGCYDSDILVAMEHAIADGVEESIPIEEVFENVRCTREWLTTAAAQERLAIFGHHKLEEKKLRKALKKEAYCTIPDIAAGKIAQIQALVVG</sequence>
<dbReference type="InterPro" id="IPR000209">
    <property type="entry name" value="Peptidase_S8/S53_dom"/>
</dbReference>
<dbReference type="EMBL" id="JACGWM010001835">
    <property type="protein sequence ID" value="KAL0287143.1"/>
    <property type="molecule type" value="Genomic_DNA"/>
</dbReference>
<dbReference type="PANTHER" id="PTHR10795">
    <property type="entry name" value="PROPROTEIN CONVERTASE SUBTILISIN/KEXIN"/>
    <property type="match status" value="1"/>
</dbReference>
<evidence type="ECO:0000259" key="4">
    <source>
        <dbReference type="Pfam" id="PF00082"/>
    </source>
</evidence>
<keyword evidence="2" id="KW-0732">Signal</keyword>
<gene>
    <name evidence="5" type="ORF">Scaly_2773500</name>
</gene>
<dbReference type="GO" id="GO:0006508">
    <property type="term" value="P:proteolysis"/>
    <property type="evidence" value="ECO:0007669"/>
    <property type="project" value="UniProtKB-KW"/>
</dbReference>
<dbReference type="Pfam" id="PF00082">
    <property type="entry name" value="Peptidase_S8"/>
    <property type="match status" value="1"/>
</dbReference>
<name>A0AAW2IZ75_9LAMI</name>
<organism evidence="5">
    <name type="scientific">Sesamum calycinum</name>
    <dbReference type="NCBI Taxonomy" id="2727403"/>
    <lineage>
        <taxon>Eukaryota</taxon>
        <taxon>Viridiplantae</taxon>
        <taxon>Streptophyta</taxon>
        <taxon>Embryophyta</taxon>
        <taxon>Tracheophyta</taxon>
        <taxon>Spermatophyta</taxon>
        <taxon>Magnoliopsida</taxon>
        <taxon>eudicotyledons</taxon>
        <taxon>Gunneridae</taxon>
        <taxon>Pentapetalae</taxon>
        <taxon>asterids</taxon>
        <taxon>lamiids</taxon>
        <taxon>Lamiales</taxon>
        <taxon>Pedaliaceae</taxon>
        <taxon>Sesamum</taxon>
    </lineage>
</organism>
<dbReference type="GO" id="GO:0004252">
    <property type="term" value="F:serine-type endopeptidase activity"/>
    <property type="evidence" value="ECO:0007669"/>
    <property type="project" value="InterPro"/>
</dbReference>
<comment type="similarity">
    <text evidence="1">Belongs to the peptidase S8 family.</text>
</comment>
<reference evidence="5" key="1">
    <citation type="submission" date="2020-06" db="EMBL/GenBank/DDBJ databases">
        <authorList>
            <person name="Li T."/>
            <person name="Hu X."/>
            <person name="Zhang T."/>
            <person name="Song X."/>
            <person name="Zhang H."/>
            <person name="Dai N."/>
            <person name="Sheng W."/>
            <person name="Hou X."/>
            <person name="Wei L."/>
        </authorList>
    </citation>
    <scope>NUCLEOTIDE SEQUENCE</scope>
    <source>
        <strain evidence="5">KEN8</strain>
        <tissue evidence="5">Leaf</tissue>
    </source>
</reference>
<evidence type="ECO:0000256" key="3">
    <source>
        <dbReference type="SAM" id="MobiDB-lite"/>
    </source>
</evidence>
<proteinExistence type="inferred from homology"/>
<dbReference type="InterPro" id="IPR036852">
    <property type="entry name" value="Peptidase_S8/S53_dom_sf"/>
</dbReference>
<feature type="region of interest" description="Disordered" evidence="3">
    <location>
        <begin position="106"/>
        <end position="127"/>
    </location>
</feature>
<evidence type="ECO:0000313" key="5">
    <source>
        <dbReference type="EMBL" id="KAL0287143.1"/>
    </source>
</evidence>
<accession>A0AAW2IZ75</accession>
<evidence type="ECO:0000256" key="2">
    <source>
        <dbReference type="ARBA" id="ARBA00022729"/>
    </source>
</evidence>
<feature type="domain" description="Peptidase S8/S53" evidence="4">
    <location>
        <begin position="38"/>
        <end position="183"/>
    </location>
</feature>
<dbReference type="Gene3D" id="3.40.50.200">
    <property type="entry name" value="Peptidase S8/S53 domain"/>
    <property type="match status" value="1"/>
</dbReference>
<protein>
    <submittedName>
        <fullName evidence="5">Subtilisin-like protease SBT1.4</fullName>
    </submittedName>
</protein>
<comment type="caution">
    <text evidence="5">The sequence shown here is derived from an EMBL/GenBank/DDBJ whole genome shotgun (WGS) entry which is preliminary data.</text>
</comment>
<evidence type="ECO:0000256" key="1">
    <source>
        <dbReference type="ARBA" id="ARBA00011073"/>
    </source>
</evidence>
<keyword evidence="5" id="KW-0645">Protease</keyword>
<dbReference type="AlphaFoldDB" id="A0AAW2IZ75"/>
<dbReference type="InterPro" id="IPR045051">
    <property type="entry name" value="SBT"/>
</dbReference>
<dbReference type="SUPFAM" id="SSF52743">
    <property type="entry name" value="Subtilisin-like"/>
    <property type="match status" value="1"/>
</dbReference>
<keyword evidence="5" id="KW-0378">Hydrolase</keyword>
<reference evidence="5" key="2">
    <citation type="journal article" date="2024" name="Plant">
        <title>Genomic evolution and insights into agronomic trait innovations of Sesamum species.</title>
        <authorList>
            <person name="Miao H."/>
            <person name="Wang L."/>
            <person name="Qu L."/>
            <person name="Liu H."/>
            <person name="Sun Y."/>
            <person name="Le M."/>
            <person name="Wang Q."/>
            <person name="Wei S."/>
            <person name="Zheng Y."/>
            <person name="Lin W."/>
            <person name="Duan Y."/>
            <person name="Cao H."/>
            <person name="Xiong S."/>
            <person name="Wang X."/>
            <person name="Wei L."/>
            <person name="Li C."/>
            <person name="Ma Q."/>
            <person name="Ju M."/>
            <person name="Zhao R."/>
            <person name="Li G."/>
            <person name="Mu C."/>
            <person name="Tian Q."/>
            <person name="Mei H."/>
            <person name="Zhang T."/>
            <person name="Gao T."/>
            <person name="Zhang H."/>
        </authorList>
    </citation>
    <scope>NUCLEOTIDE SEQUENCE</scope>
    <source>
        <strain evidence="5">KEN8</strain>
    </source>
</reference>